<dbReference type="Gene3D" id="3.80.10.10">
    <property type="entry name" value="Ribonuclease Inhibitor"/>
    <property type="match status" value="1"/>
</dbReference>
<keyword evidence="2" id="KW-0560">Oxidoreductase</keyword>
<sequence>MLWIRRHALEEDQDLNLDVFQLVMDQLQQQDADLCALASSSRKLRSLAFLRLFCRCKVDTTQPGPHDPPQGICSYVRHITQPGRLDQDGDLLRFETLLGQFPSLNSVTLKPFRGKLPWDILKACLVRSHLISLTIDLRHNVLDGPLYPQDDIADTPTSLRTFTLTSTVWREWGKCRLPYRRLHPADMRPFFDFERACITGIVLNMRSTVVSLSLPIESAPILAMAEVSWPCLRDLSLHGRFLDVEHASSLQHLLPAVPSLRSLSVLAGRIWDGETLGRYLVLPEPSSASSLPPLSSASNSSLTSGPHSEERSERATSLPPMLSELRSLTIAFPHPDDGIFSLSMPFLTHLSVRDRPWIYHQLPYGFNVSCGPLGKYWAVPLLSSEESLSVLQRMDLSCLTSLELALPRLEHLELHRYRELEDREGLNLPVTDRVEHTHIAQLLSAAKTLRTLRLNLDFPEDHQAYCANQEKRDEWLVLFRERGPEIVEIVATSCPRLEHVALLYHGYEGGTWAEFHPQRCAEPRFVLDDTREHLDEEPLQREWESM</sequence>
<dbReference type="EC" id="1.1.1.205" evidence="2"/>
<feature type="region of interest" description="Disordered" evidence="1">
    <location>
        <begin position="285"/>
        <end position="318"/>
    </location>
</feature>
<accession>A0A5K1K3W7</accession>
<feature type="compositionally biased region" description="Low complexity" evidence="1">
    <location>
        <begin position="285"/>
        <end position="306"/>
    </location>
</feature>
<gene>
    <name evidence="2" type="primary">D5AF41</name>
</gene>
<dbReference type="EMBL" id="LR728293">
    <property type="protein sequence ID" value="VWP00244.1"/>
    <property type="molecule type" value="Genomic_DNA"/>
</dbReference>
<proteinExistence type="predicted"/>
<dbReference type="SUPFAM" id="SSF52047">
    <property type="entry name" value="RNI-like"/>
    <property type="match status" value="1"/>
</dbReference>
<dbReference type="InterPro" id="IPR032675">
    <property type="entry name" value="LRR_dom_sf"/>
</dbReference>
<dbReference type="AlphaFoldDB" id="A0A5K1K3W7"/>
<name>A0A5K1K3W7_9APHY</name>
<dbReference type="GO" id="GO:0003938">
    <property type="term" value="F:IMP dehydrogenase activity"/>
    <property type="evidence" value="ECO:0007669"/>
    <property type="project" value="UniProtKB-EC"/>
</dbReference>
<protein>
    <submittedName>
        <fullName evidence="2">Inosine-5'-monophosphate dehydrogenase (IMP dehydrogenase) (IMPD) (IMPDH) (EC)</fullName>
        <ecNumber evidence="2">1.1.1.205</ecNumber>
    </submittedName>
</protein>
<organism evidence="2">
    <name type="scientific">Ganoderma boninense</name>
    <dbReference type="NCBI Taxonomy" id="34458"/>
    <lineage>
        <taxon>Eukaryota</taxon>
        <taxon>Fungi</taxon>
        <taxon>Dikarya</taxon>
        <taxon>Basidiomycota</taxon>
        <taxon>Agaricomycotina</taxon>
        <taxon>Agaricomycetes</taxon>
        <taxon>Polyporales</taxon>
        <taxon>Polyporaceae</taxon>
        <taxon>Ganoderma</taxon>
    </lineage>
</organism>
<evidence type="ECO:0000313" key="2">
    <source>
        <dbReference type="EMBL" id="VWP00244.1"/>
    </source>
</evidence>
<evidence type="ECO:0000256" key="1">
    <source>
        <dbReference type="SAM" id="MobiDB-lite"/>
    </source>
</evidence>
<reference evidence="2" key="1">
    <citation type="submission" date="2019-10" db="EMBL/GenBank/DDBJ databases">
        <authorList>
            <person name="Nor Muhammad N."/>
        </authorList>
    </citation>
    <scope>NUCLEOTIDE SEQUENCE</scope>
</reference>